<feature type="transmembrane region" description="Helical" evidence="1">
    <location>
        <begin position="15"/>
        <end position="37"/>
    </location>
</feature>
<keyword evidence="1" id="KW-1133">Transmembrane helix</keyword>
<name>A0A8S5MIG8_9CAUD</name>
<proteinExistence type="predicted"/>
<evidence type="ECO:0000256" key="1">
    <source>
        <dbReference type="SAM" id="Phobius"/>
    </source>
</evidence>
<accession>A0A8S5MIG8</accession>
<sequence>MLEFEKILENLNFCLRYIAFSFFLSFYLFLISLFCFLEKLKALAMQTKEQCK</sequence>
<keyword evidence="1" id="KW-0812">Transmembrane</keyword>
<evidence type="ECO:0000313" key="2">
    <source>
        <dbReference type="EMBL" id="DAD81839.1"/>
    </source>
</evidence>
<reference evidence="2" key="1">
    <citation type="journal article" date="2021" name="Proc. Natl. Acad. Sci. U.S.A.">
        <title>A Catalog of Tens of Thousands of Viruses from Human Metagenomes Reveals Hidden Associations with Chronic Diseases.</title>
        <authorList>
            <person name="Tisza M.J."/>
            <person name="Buck C.B."/>
        </authorList>
    </citation>
    <scope>NUCLEOTIDE SEQUENCE</scope>
    <source>
        <strain evidence="2">CtvyM23</strain>
    </source>
</reference>
<dbReference type="EMBL" id="BK014908">
    <property type="protein sequence ID" value="DAD81839.1"/>
    <property type="molecule type" value="Genomic_DNA"/>
</dbReference>
<protein>
    <submittedName>
        <fullName evidence="2">Uncharacterized protein</fullName>
    </submittedName>
</protein>
<organism evidence="2">
    <name type="scientific">Siphoviridae sp. ctvyM23</name>
    <dbReference type="NCBI Taxonomy" id="2826514"/>
    <lineage>
        <taxon>Viruses</taxon>
        <taxon>Duplodnaviria</taxon>
        <taxon>Heunggongvirae</taxon>
        <taxon>Uroviricota</taxon>
        <taxon>Caudoviricetes</taxon>
    </lineage>
</organism>
<keyword evidence="1" id="KW-0472">Membrane</keyword>